<name>A0A1W1V1M6_PEPAS</name>
<dbReference type="RefSeq" id="WP_084230609.1">
    <property type="nucleotide sequence ID" value="NZ_FWWR01000009.1"/>
</dbReference>
<reference evidence="2" key="1">
    <citation type="submission" date="2017-04" db="EMBL/GenBank/DDBJ databases">
        <authorList>
            <person name="Varghese N."/>
            <person name="Submissions S."/>
        </authorList>
    </citation>
    <scope>NUCLEOTIDE SEQUENCE [LARGE SCALE GENOMIC DNA]</scope>
    <source>
        <strain evidence="2">DSM 20463</strain>
    </source>
</reference>
<dbReference type="Proteomes" id="UP000192368">
    <property type="component" value="Unassembled WGS sequence"/>
</dbReference>
<dbReference type="EMBL" id="FWWR01000009">
    <property type="protein sequence ID" value="SMB86924.1"/>
    <property type="molecule type" value="Genomic_DNA"/>
</dbReference>
<evidence type="ECO:0000313" key="2">
    <source>
        <dbReference type="Proteomes" id="UP000192368"/>
    </source>
</evidence>
<proteinExistence type="predicted"/>
<sequence>MNNTTLQDLFEITNTDDLLDINLYTQAVYFHLAMRADEKDLIANYKSVLRMLGVLNHELVELIEKKFLKKEEGKLYLVSRKER</sequence>
<gene>
    <name evidence="1" type="ORF">SAMN00017477_0985</name>
</gene>
<dbReference type="OrthoDB" id="9788567at2"/>
<organism evidence="1 2">
    <name type="scientific">Peptoniphilus asaccharolyticus DSM 20463</name>
    <dbReference type="NCBI Taxonomy" id="573058"/>
    <lineage>
        <taxon>Bacteria</taxon>
        <taxon>Bacillati</taxon>
        <taxon>Bacillota</taxon>
        <taxon>Tissierellia</taxon>
        <taxon>Tissierellales</taxon>
        <taxon>Peptoniphilaceae</taxon>
        <taxon>Peptoniphilus</taxon>
    </lineage>
</organism>
<evidence type="ECO:0000313" key="1">
    <source>
        <dbReference type="EMBL" id="SMB86924.1"/>
    </source>
</evidence>
<dbReference type="STRING" id="573058.SAMN00017477_0985"/>
<protein>
    <submittedName>
        <fullName evidence="1">Uncharacterized protein</fullName>
    </submittedName>
</protein>
<accession>A0A1W1V1M6</accession>
<dbReference type="AlphaFoldDB" id="A0A1W1V1M6"/>
<keyword evidence="2" id="KW-1185">Reference proteome</keyword>